<dbReference type="InterPro" id="IPR037523">
    <property type="entry name" value="VOC_core"/>
</dbReference>
<dbReference type="PROSITE" id="PS51819">
    <property type="entry name" value="VOC"/>
    <property type="match status" value="1"/>
</dbReference>
<dbReference type="SUPFAM" id="SSF55811">
    <property type="entry name" value="Nudix"/>
    <property type="match status" value="1"/>
</dbReference>
<dbReference type="PANTHER" id="PTHR43464">
    <property type="entry name" value="METHYLTRANSFERASE"/>
    <property type="match status" value="1"/>
</dbReference>
<evidence type="ECO:0000256" key="2">
    <source>
        <dbReference type="ARBA" id="ARBA00022679"/>
    </source>
</evidence>
<feature type="domain" description="VOC" evidence="7">
    <location>
        <begin position="367"/>
        <end position="492"/>
    </location>
</feature>
<feature type="region of interest" description="Disordered" evidence="5">
    <location>
        <begin position="494"/>
        <end position="515"/>
    </location>
</feature>
<dbReference type="InterPro" id="IPR029068">
    <property type="entry name" value="Glyas_Bleomycin-R_OHBP_Dase"/>
</dbReference>
<organism evidence="8 9">
    <name type="scientific">Streptomyces atratus</name>
    <dbReference type="NCBI Taxonomy" id="1893"/>
    <lineage>
        <taxon>Bacteria</taxon>
        <taxon>Bacillati</taxon>
        <taxon>Actinomycetota</taxon>
        <taxon>Actinomycetes</taxon>
        <taxon>Kitasatosporales</taxon>
        <taxon>Streptomycetaceae</taxon>
        <taxon>Streptomyces</taxon>
    </lineage>
</organism>
<dbReference type="InterPro" id="IPR000086">
    <property type="entry name" value="NUDIX_hydrolase_dom"/>
</dbReference>
<evidence type="ECO:0000259" key="6">
    <source>
        <dbReference type="PROSITE" id="PS51462"/>
    </source>
</evidence>
<reference evidence="8 9" key="1">
    <citation type="submission" date="2016-11" db="EMBL/GenBank/DDBJ databases">
        <authorList>
            <person name="Jaros S."/>
            <person name="Januszkiewicz K."/>
            <person name="Wedrychowicz H."/>
        </authorList>
    </citation>
    <scope>NUCLEOTIDE SEQUENCE [LARGE SCALE GENOMIC DNA]</scope>
    <source>
        <strain evidence="8 9">OK807</strain>
    </source>
</reference>
<dbReference type="InterPro" id="IPR029063">
    <property type="entry name" value="SAM-dependent_MTases_sf"/>
</dbReference>
<sequence>MTTIDWDSAADSFDEEPDHGLLDPAVRHAWAQRLESWLPGGRSEVLDLGCGTGSLALLVAGQGHRVTAVDRSPRMVEQARAKLTGTGTEVLVGDAARPPVGKQQFDVIMVRHVVWLLPDPAGALRHWFTLLRPGGRLILIEGVWGGVGLCAERLTGLLSEFTERIHHERLSDDPALWGKRVDDERYALVARAQPPHRHTEVVDVHLILRRGPEVLLARRAGTGYADGLFNGPSGHVEDGEDVREAVIREAAEEIGVELGPDELRVALVMQHRGPGGRPRTGWFFEAEYDPGREPYNREPDKCSELAWFPLDALPDDMVAYSRAALDGYRAGEHFLIHWHEDGDTVAYQPHGIRRAVPLPAGGAGTGGVHHIELWVPDLAVAERGWGWLLGELGHLPYQRWEHGRSWRRGDSYVVVEQSPDLTPGPHDRRRPGLNHLAFHVSDRATLDALVARAPEHGWRPLFEDRYPHAGGDGHIAAYLEDTAGYEVELVVGARQPRPAPEEPAPYTDVWARRRD</sequence>
<dbReference type="Pfam" id="PF00293">
    <property type="entry name" value="NUDIX"/>
    <property type="match status" value="1"/>
</dbReference>
<dbReference type="InterPro" id="IPR020084">
    <property type="entry name" value="NUDIX_hydrolase_CS"/>
</dbReference>
<dbReference type="GO" id="GO:0032259">
    <property type="term" value="P:methylation"/>
    <property type="evidence" value="ECO:0007669"/>
    <property type="project" value="UniProtKB-KW"/>
</dbReference>
<dbReference type="CDD" id="cd04683">
    <property type="entry name" value="NUDIX_Hydrolase"/>
    <property type="match status" value="1"/>
</dbReference>
<keyword evidence="8" id="KW-0830">Ubiquinone</keyword>
<proteinExistence type="predicted"/>
<evidence type="ECO:0000313" key="8">
    <source>
        <dbReference type="EMBL" id="SFX43537.1"/>
    </source>
</evidence>
<dbReference type="Gene3D" id="3.90.79.10">
    <property type="entry name" value="Nucleoside Triphosphate Pyrophosphohydrolase"/>
    <property type="match status" value="1"/>
</dbReference>
<evidence type="ECO:0000256" key="4">
    <source>
        <dbReference type="ARBA" id="ARBA00022801"/>
    </source>
</evidence>
<dbReference type="EMBL" id="FPJO01000003">
    <property type="protein sequence ID" value="SFX43537.1"/>
    <property type="molecule type" value="Genomic_DNA"/>
</dbReference>
<feature type="domain" description="Nudix hydrolase" evidence="6">
    <location>
        <begin position="197"/>
        <end position="330"/>
    </location>
</feature>
<keyword evidence="1 8" id="KW-0489">Methyltransferase</keyword>
<dbReference type="InterPro" id="IPR015797">
    <property type="entry name" value="NUDIX_hydrolase-like_dom_sf"/>
</dbReference>
<evidence type="ECO:0000256" key="1">
    <source>
        <dbReference type="ARBA" id="ARBA00022603"/>
    </source>
</evidence>
<protein>
    <submittedName>
        <fullName evidence="8">Ubiquinone/menaquinone biosynthesis C-methylase UbiE</fullName>
    </submittedName>
</protein>
<dbReference type="GO" id="GO:0008757">
    <property type="term" value="F:S-adenosylmethionine-dependent methyltransferase activity"/>
    <property type="evidence" value="ECO:0007669"/>
    <property type="project" value="InterPro"/>
</dbReference>
<gene>
    <name evidence="8" type="ORF">SAMN02787144_100368</name>
</gene>
<keyword evidence="2" id="KW-0808">Transferase</keyword>
<name>A0A1K1X1H4_STRAR</name>
<keyword evidence="3" id="KW-0949">S-adenosyl-L-methionine</keyword>
<dbReference type="Gene3D" id="3.40.50.150">
    <property type="entry name" value="Vaccinia Virus protein VP39"/>
    <property type="match status" value="1"/>
</dbReference>
<dbReference type="Pfam" id="PF08241">
    <property type="entry name" value="Methyltransf_11"/>
    <property type="match status" value="1"/>
</dbReference>
<dbReference type="PROSITE" id="PS51462">
    <property type="entry name" value="NUDIX"/>
    <property type="match status" value="1"/>
</dbReference>
<dbReference type="STRING" id="1893.SAMN02787144_100368"/>
<accession>A0A1K1X1H4</accession>
<evidence type="ECO:0000256" key="5">
    <source>
        <dbReference type="SAM" id="MobiDB-lite"/>
    </source>
</evidence>
<dbReference type="InterPro" id="IPR013216">
    <property type="entry name" value="Methyltransf_11"/>
</dbReference>
<dbReference type="CDD" id="cd02440">
    <property type="entry name" value="AdoMet_MTases"/>
    <property type="match status" value="1"/>
</dbReference>
<dbReference type="SUPFAM" id="SSF54593">
    <property type="entry name" value="Glyoxalase/Bleomycin resistance protein/Dihydroxybiphenyl dioxygenase"/>
    <property type="match status" value="1"/>
</dbReference>
<dbReference type="Pfam" id="PF13669">
    <property type="entry name" value="Glyoxalase_4"/>
    <property type="match status" value="1"/>
</dbReference>
<dbReference type="SUPFAM" id="SSF53335">
    <property type="entry name" value="S-adenosyl-L-methionine-dependent methyltransferases"/>
    <property type="match status" value="1"/>
</dbReference>
<dbReference type="PROSITE" id="PS00893">
    <property type="entry name" value="NUDIX_BOX"/>
    <property type="match status" value="1"/>
</dbReference>
<dbReference type="RefSeq" id="WP_072484280.1">
    <property type="nucleotide sequence ID" value="NZ_CP108276.1"/>
</dbReference>
<dbReference type="GO" id="GO:0016787">
    <property type="term" value="F:hydrolase activity"/>
    <property type="evidence" value="ECO:0007669"/>
    <property type="project" value="UniProtKB-KW"/>
</dbReference>
<dbReference type="OrthoDB" id="21342at2"/>
<dbReference type="AlphaFoldDB" id="A0A1K1X1H4"/>
<evidence type="ECO:0000313" key="9">
    <source>
        <dbReference type="Proteomes" id="UP000181909"/>
    </source>
</evidence>
<evidence type="ECO:0000256" key="3">
    <source>
        <dbReference type="ARBA" id="ARBA00022691"/>
    </source>
</evidence>
<keyword evidence="4" id="KW-0378">Hydrolase</keyword>
<evidence type="ECO:0000259" key="7">
    <source>
        <dbReference type="PROSITE" id="PS51819"/>
    </source>
</evidence>
<dbReference type="PANTHER" id="PTHR43464:SF19">
    <property type="entry name" value="UBIQUINONE BIOSYNTHESIS O-METHYLTRANSFERASE, MITOCHONDRIAL"/>
    <property type="match status" value="1"/>
</dbReference>
<dbReference type="Proteomes" id="UP000181909">
    <property type="component" value="Unassembled WGS sequence"/>
</dbReference>
<dbReference type="Gene3D" id="3.10.180.10">
    <property type="entry name" value="2,3-Dihydroxybiphenyl 1,2-Dioxygenase, domain 1"/>
    <property type="match status" value="1"/>
</dbReference>